<protein>
    <recommendedName>
        <fullName evidence="2">RNase H type-1 domain-containing protein</fullName>
    </recommendedName>
</protein>
<accession>A0ABQ9KFC0</accession>
<organism evidence="3 4">
    <name type="scientific">Hevea brasiliensis</name>
    <name type="common">Para rubber tree</name>
    <name type="synonym">Siphonia brasiliensis</name>
    <dbReference type="NCBI Taxonomy" id="3981"/>
    <lineage>
        <taxon>Eukaryota</taxon>
        <taxon>Viridiplantae</taxon>
        <taxon>Streptophyta</taxon>
        <taxon>Embryophyta</taxon>
        <taxon>Tracheophyta</taxon>
        <taxon>Spermatophyta</taxon>
        <taxon>Magnoliopsida</taxon>
        <taxon>eudicotyledons</taxon>
        <taxon>Gunneridae</taxon>
        <taxon>Pentapetalae</taxon>
        <taxon>rosids</taxon>
        <taxon>fabids</taxon>
        <taxon>Malpighiales</taxon>
        <taxon>Euphorbiaceae</taxon>
        <taxon>Crotonoideae</taxon>
        <taxon>Micrandreae</taxon>
        <taxon>Hevea</taxon>
    </lineage>
</organism>
<gene>
    <name evidence="3" type="ORF">P3X46_032494</name>
</gene>
<evidence type="ECO:0000256" key="1">
    <source>
        <dbReference type="SAM" id="SignalP"/>
    </source>
</evidence>
<dbReference type="Gene3D" id="3.30.420.10">
    <property type="entry name" value="Ribonuclease H-like superfamily/Ribonuclease H"/>
    <property type="match status" value="1"/>
</dbReference>
<evidence type="ECO:0000313" key="4">
    <source>
        <dbReference type="Proteomes" id="UP001174677"/>
    </source>
</evidence>
<sequence>MVAWSIWATWNFILWHSKFKTSQMVVNEAEKFLSDWRQAQSLGRIILSASVPVIVRRTWTKPTTGNLKFNVDATLFQAMNSSGFAAVLRNDQGAFVRGVSLRQMGLREALPWLLDLQLSHVEVEVDSQLIFYACQSEVEDRSVYGSIIQDCNSLVCQGMFSFSWVYRDANRVAHFLARDAIIQENIRIETEFRNGYRFII</sequence>
<name>A0ABQ9KFC0_HEVBR</name>
<dbReference type="InterPro" id="IPR052929">
    <property type="entry name" value="RNase_H-like_EbsB-rel"/>
</dbReference>
<keyword evidence="4" id="KW-1185">Reference proteome</keyword>
<dbReference type="EMBL" id="JARPOI010000018">
    <property type="protein sequence ID" value="KAJ9135291.1"/>
    <property type="molecule type" value="Genomic_DNA"/>
</dbReference>
<dbReference type="SUPFAM" id="SSF53098">
    <property type="entry name" value="Ribonuclease H-like"/>
    <property type="match status" value="1"/>
</dbReference>
<dbReference type="Pfam" id="PF13456">
    <property type="entry name" value="RVT_3"/>
    <property type="match status" value="1"/>
</dbReference>
<dbReference type="InterPro" id="IPR002156">
    <property type="entry name" value="RNaseH_domain"/>
</dbReference>
<feature type="domain" description="RNase H type-1" evidence="2">
    <location>
        <begin position="70"/>
        <end position="180"/>
    </location>
</feature>
<proteinExistence type="predicted"/>
<dbReference type="CDD" id="cd06222">
    <property type="entry name" value="RNase_H_like"/>
    <property type="match status" value="1"/>
</dbReference>
<keyword evidence="1" id="KW-0732">Signal</keyword>
<reference evidence="3 4" key="1">
    <citation type="journal article" date="2023" name="Plant Biotechnol. J.">
        <title>Chromosome-level wild Hevea brasiliensis genome provides new tools for genomic-assisted breeding and valuable loci to elevate rubber yield.</title>
        <authorList>
            <person name="Cheng H."/>
            <person name="Song X."/>
            <person name="Hu Y."/>
            <person name="Wu T."/>
            <person name="Yang Q."/>
            <person name="An Z."/>
            <person name="Feng S."/>
            <person name="Deng Z."/>
            <person name="Wu W."/>
            <person name="Zeng X."/>
            <person name="Tu M."/>
            <person name="Wang X."/>
            <person name="Huang H."/>
        </authorList>
    </citation>
    <scope>NUCLEOTIDE SEQUENCE [LARGE SCALE GENOMIC DNA]</scope>
    <source>
        <strain evidence="3">MT/VB/25A 57/8</strain>
    </source>
</reference>
<feature type="chain" id="PRO_5045160945" description="RNase H type-1 domain-containing protein" evidence="1">
    <location>
        <begin position="23"/>
        <end position="200"/>
    </location>
</feature>
<dbReference type="Proteomes" id="UP001174677">
    <property type="component" value="Chromosome 18"/>
</dbReference>
<evidence type="ECO:0000313" key="3">
    <source>
        <dbReference type="EMBL" id="KAJ9135291.1"/>
    </source>
</evidence>
<dbReference type="InterPro" id="IPR012337">
    <property type="entry name" value="RNaseH-like_sf"/>
</dbReference>
<evidence type="ECO:0000259" key="2">
    <source>
        <dbReference type="Pfam" id="PF13456"/>
    </source>
</evidence>
<dbReference type="PANTHER" id="PTHR47074">
    <property type="entry name" value="BNAC02G40300D PROTEIN"/>
    <property type="match status" value="1"/>
</dbReference>
<dbReference type="PANTHER" id="PTHR47074:SF48">
    <property type="entry name" value="POLYNUCLEOTIDYL TRANSFERASE, RIBONUCLEASE H-LIKE SUPERFAMILY PROTEIN"/>
    <property type="match status" value="1"/>
</dbReference>
<feature type="signal peptide" evidence="1">
    <location>
        <begin position="1"/>
        <end position="22"/>
    </location>
</feature>
<dbReference type="InterPro" id="IPR036397">
    <property type="entry name" value="RNaseH_sf"/>
</dbReference>
<comment type="caution">
    <text evidence="3">The sequence shown here is derived from an EMBL/GenBank/DDBJ whole genome shotgun (WGS) entry which is preliminary data.</text>
</comment>
<dbReference type="InterPro" id="IPR044730">
    <property type="entry name" value="RNase_H-like_dom_plant"/>
</dbReference>